<sequence length="152" mass="14997">MPTMPAPGEVPTEMADESPSKAEGSRLSRVVPEPGVRVVHPELGAGVITDTQKAVGGGMISRVSLHASVQFDNGGNEVVEARELALDPNGGSLGTTATVADPTEAAPAATKSPAKADGASGKGTARSKAKAKAKGGGGASARSGKGTGRKNK</sequence>
<accession>A0A7S3AP74</accession>
<name>A0A7S3AP74_9EUKA</name>
<proteinExistence type="predicted"/>
<reference evidence="2" key="1">
    <citation type="submission" date="2021-01" db="EMBL/GenBank/DDBJ databases">
        <authorList>
            <person name="Corre E."/>
            <person name="Pelletier E."/>
            <person name="Niang G."/>
            <person name="Scheremetjew M."/>
            <person name="Finn R."/>
            <person name="Kale V."/>
            <person name="Holt S."/>
            <person name="Cochrane G."/>
            <person name="Meng A."/>
            <person name="Brown T."/>
            <person name="Cohen L."/>
        </authorList>
    </citation>
    <scope>NUCLEOTIDE SEQUENCE</scope>
    <source>
        <strain evidence="2">CCMP281</strain>
    </source>
</reference>
<feature type="region of interest" description="Disordered" evidence="1">
    <location>
        <begin position="87"/>
        <end position="152"/>
    </location>
</feature>
<feature type="compositionally biased region" description="Low complexity" evidence="1">
    <location>
        <begin position="102"/>
        <end position="124"/>
    </location>
</feature>
<feature type="region of interest" description="Disordered" evidence="1">
    <location>
        <begin position="1"/>
        <end position="30"/>
    </location>
</feature>
<protein>
    <submittedName>
        <fullName evidence="2">Uncharacterized protein</fullName>
    </submittedName>
</protein>
<organism evidence="2">
    <name type="scientific">Haptolina ericina</name>
    <dbReference type="NCBI Taxonomy" id="156174"/>
    <lineage>
        <taxon>Eukaryota</taxon>
        <taxon>Haptista</taxon>
        <taxon>Haptophyta</taxon>
        <taxon>Prymnesiophyceae</taxon>
        <taxon>Prymnesiales</taxon>
        <taxon>Prymnesiaceae</taxon>
        <taxon>Haptolina</taxon>
    </lineage>
</organism>
<evidence type="ECO:0000256" key="1">
    <source>
        <dbReference type="SAM" id="MobiDB-lite"/>
    </source>
</evidence>
<dbReference type="AlphaFoldDB" id="A0A7S3AP74"/>
<dbReference type="EMBL" id="HBHX01020725">
    <property type="protein sequence ID" value="CAE0110905.1"/>
    <property type="molecule type" value="Transcribed_RNA"/>
</dbReference>
<evidence type="ECO:0000313" key="2">
    <source>
        <dbReference type="EMBL" id="CAE0110905.1"/>
    </source>
</evidence>
<gene>
    <name evidence="2" type="ORF">HERI1096_LOCUS11565</name>
</gene>